<dbReference type="SUPFAM" id="SSF55073">
    <property type="entry name" value="Nucleotide cyclase"/>
    <property type="match status" value="1"/>
</dbReference>
<dbReference type="InterPro" id="IPR003607">
    <property type="entry name" value="HD/PDEase_dom"/>
</dbReference>
<feature type="domain" description="GGDEF" evidence="4">
    <location>
        <begin position="179"/>
        <end position="313"/>
    </location>
</feature>
<dbReference type="PROSITE" id="PS50110">
    <property type="entry name" value="RESPONSE_REGULATORY"/>
    <property type="match status" value="1"/>
</dbReference>
<dbReference type="SMART" id="SM00448">
    <property type="entry name" value="REC"/>
    <property type="match status" value="1"/>
</dbReference>
<dbReference type="EMBL" id="HF951689">
    <property type="protein sequence ID" value="CCW36386.1"/>
    <property type="molecule type" value="Genomic_DNA"/>
</dbReference>
<dbReference type="PROSITE" id="PS50887">
    <property type="entry name" value="GGDEF"/>
    <property type="match status" value="1"/>
</dbReference>
<dbReference type="InterPro" id="IPR001789">
    <property type="entry name" value="Sig_transdc_resp-reg_receiver"/>
</dbReference>
<sequence length="519" mass="57459">MAKILLADDEEGLRMLLSRQLKRAGHEVTLAEDGLVALEHLQKEKFDLVVSDMKMPRLDGMGLLAKAAEVAPDTDFIILTGHGNLENAVEAFKTGNVYDYLLKPLDDINELNAVVDRALERKYLRAENSRLVAELQQRIAELEEAHKELARMAQTDGLTGLLNHRTIHGKLQELLERQKPLSVILVDTDDFKRLNDTYGHLMGDIALRHIADILQNYCPREAFLGRCGGDEFMVILPGLTAAQAMEVAEGIRHQIIENPLHTAEGNRLPMRLCFGIADTATVGFGPAGLITAADAALYESKRDGGDRVSLYVLDDDPSRDDLGRTAYSVLDGLVTAVDRKDRYTRAHSEHMTQYALTLAKAMNMSENVCEIVRVAGLLHDVGKIGVPDSVLRKPGKLTDEEYEIMKTHVSLSAAIIHGLPNLSDILDAVAHHHERWDGKGYPYGKKGEEIPLLGRIMAIADAFSAMTMDRPYRAGLDIETALQEIERGAGTQFDPNLVPIFVRAVREQLKEQEAQQLAA</sequence>
<dbReference type="SMART" id="SM00267">
    <property type="entry name" value="GGDEF"/>
    <property type="match status" value="1"/>
</dbReference>
<dbReference type="NCBIfam" id="TIGR00277">
    <property type="entry name" value="HDIG"/>
    <property type="match status" value="1"/>
</dbReference>
<dbReference type="CDD" id="cd00077">
    <property type="entry name" value="HDc"/>
    <property type="match status" value="1"/>
</dbReference>
<name>S0EZM0_CHTCT</name>
<dbReference type="InterPro" id="IPR011006">
    <property type="entry name" value="CheY-like_superfamily"/>
</dbReference>
<dbReference type="InterPro" id="IPR006674">
    <property type="entry name" value="HD_domain"/>
</dbReference>
<dbReference type="RefSeq" id="WP_016483895.1">
    <property type="nucleotide sequence ID" value="NC_021487.1"/>
</dbReference>
<feature type="domain" description="HD" evidence="5">
    <location>
        <begin position="344"/>
        <end position="466"/>
    </location>
</feature>
<dbReference type="SUPFAM" id="SSF109604">
    <property type="entry name" value="HD-domain/PDEase-like"/>
    <property type="match status" value="1"/>
</dbReference>
<dbReference type="HOGENOM" id="CLU_000445_92_10_0"/>
<dbReference type="eggNOG" id="COG3706">
    <property type="taxonomic scope" value="Bacteria"/>
</dbReference>
<dbReference type="Gene3D" id="3.30.70.270">
    <property type="match status" value="1"/>
</dbReference>
<dbReference type="Proteomes" id="UP000014227">
    <property type="component" value="Chromosome I"/>
</dbReference>
<keyword evidence="8" id="KW-1185">Reference proteome</keyword>
<dbReference type="Pfam" id="PF00072">
    <property type="entry name" value="Response_reg"/>
    <property type="match status" value="1"/>
</dbReference>
<dbReference type="SMART" id="SM00471">
    <property type="entry name" value="HDc"/>
    <property type="match status" value="1"/>
</dbReference>
<feature type="domain" description="HD-GYP" evidence="6">
    <location>
        <begin position="322"/>
        <end position="517"/>
    </location>
</feature>
<dbReference type="Gene3D" id="3.40.50.2300">
    <property type="match status" value="1"/>
</dbReference>
<dbReference type="PROSITE" id="PS51832">
    <property type="entry name" value="HD_GYP"/>
    <property type="match status" value="1"/>
</dbReference>
<dbReference type="InterPro" id="IPR037522">
    <property type="entry name" value="HD_GYP_dom"/>
</dbReference>
<keyword evidence="2" id="KW-0175">Coiled coil</keyword>
<dbReference type="InterPro" id="IPR006675">
    <property type="entry name" value="HDIG_dom"/>
</dbReference>
<evidence type="ECO:0000313" key="7">
    <source>
        <dbReference type="EMBL" id="CCW36386.1"/>
    </source>
</evidence>
<dbReference type="InterPro" id="IPR029787">
    <property type="entry name" value="Nucleotide_cyclase"/>
</dbReference>
<organism evidence="7 8">
    <name type="scientific">Chthonomonas calidirosea (strain DSM 23976 / ICMP 18418 / T49)</name>
    <dbReference type="NCBI Taxonomy" id="1303518"/>
    <lineage>
        <taxon>Bacteria</taxon>
        <taxon>Bacillati</taxon>
        <taxon>Armatimonadota</taxon>
        <taxon>Chthonomonadia</taxon>
        <taxon>Chthonomonadales</taxon>
        <taxon>Chthonomonadaceae</taxon>
        <taxon>Chthonomonas</taxon>
    </lineage>
</organism>
<feature type="modified residue" description="4-aspartylphosphate" evidence="1">
    <location>
        <position position="52"/>
    </location>
</feature>
<evidence type="ECO:0000256" key="1">
    <source>
        <dbReference type="PROSITE-ProRule" id="PRU00169"/>
    </source>
</evidence>
<dbReference type="AlphaFoldDB" id="S0EZM0"/>
<dbReference type="PATRIC" id="fig|1303518.3.peg.2694"/>
<dbReference type="CDD" id="cd01949">
    <property type="entry name" value="GGDEF"/>
    <property type="match status" value="1"/>
</dbReference>
<keyword evidence="1" id="KW-0597">Phosphoprotein</keyword>
<dbReference type="eggNOG" id="COG2206">
    <property type="taxonomic scope" value="Bacteria"/>
</dbReference>
<dbReference type="PANTHER" id="PTHR45228">
    <property type="entry name" value="CYCLIC DI-GMP PHOSPHODIESTERASE TM_0186-RELATED"/>
    <property type="match status" value="1"/>
</dbReference>
<dbReference type="PROSITE" id="PS51831">
    <property type="entry name" value="HD"/>
    <property type="match status" value="1"/>
</dbReference>
<dbReference type="InParanoid" id="S0EZM0"/>
<evidence type="ECO:0000259" key="5">
    <source>
        <dbReference type="PROSITE" id="PS51831"/>
    </source>
</evidence>
<dbReference type="KEGG" id="ccz:CCALI_02593"/>
<dbReference type="OrthoDB" id="9804747at2"/>
<protein>
    <submittedName>
        <fullName evidence="7">Diguanylate cyclase (GGDEF) domain/uncharacterized domain HDIG</fullName>
    </submittedName>
</protein>
<dbReference type="InterPro" id="IPR000160">
    <property type="entry name" value="GGDEF_dom"/>
</dbReference>
<reference evidence="8" key="1">
    <citation type="submission" date="2013-03" db="EMBL/GenBank/DDBJ databases">
        <title>Genome sequence of Chthonomonas calidirosea, the first sequenced genome from the Armatimonadetes phylum (formally candidate division OP10).</title>
        <authorList>
            <person name="Lee K.C.Y."/>
            <person name="Morgan X.C."/>
            <person name="Dunfield P.F."/>
            <person name="Tamas I."/>
            <person name="Houghton K.M."/>
            <person name="Vyssotski M."/>
            <person name="Ryan J.L.J."/>
            <person name="Lagutin K."/>
            <person name="McDonald I.R."/>
            <person name="Stott M.B."/>
        </authorList>
    </citation>
    <scope>NUCLEOTIDE SEQUENCE [LARGE SCALE GENOMIC DNA]</scope>
    <source>
        <strain evidence="8">DSM 23976 / ICMP 18418 / T49</strain>
    </source>
</reference>
<feature type="coiled-coil region" evidence="2">
    <location>
        <begin position="125"/>
        <end position="155"/>
    </location>
</feature>
<evidence type="ECO:0000256" key="2">
    <source>
        <dbReference type="SAM" id="Coils"/>
    </source>
</evidence>
<gene>
    <name evidence="7" type="ORF">CCALI_02593</name>
</gene>
<evidence type="ECO:0000259" key="4">
    <source>
        <dbReference type="PROSITE" id="PS50887"/>
    </source>
</evidence>
<dbReference type="Gene3D" id="1.10.3210.10">
    <property type="entry name" value="Hypothetical protein af1432"/>
    <property type="match status" value="1"/>
</dbReference>
<dbReference type="STRING" id="454171.CP488_01498"/>
<evidence type="ECO:0000259" key="6">
    <source>
        <dbReference type="PROSITE" id="PS51832"/>
    </source>
</evidence>
<evidence type="ECO:0000259" key="3">
    <source>
        <dbReference type="PROSITE" id="PS50110"/>
    </source>
</evidence>
<feature type="domain" description="Response regulatory" evidence="3">
    <location>
        <begin position="3"/>
        <end position="118"/>
    </location>
</feature>
<dbReference type="InterPro" id="IPR043128">
    <property type="entry name" value="Rev_trsase/Diguanyl_cyclase"/>
</dbReference>
<dbReference type="Pfam" id="PF00990">
    <property type="entry name" value="GGDEF"/>
    <property type="match status" value="1"/>
</dbReference>
<dbReference type="PANTHER" id="PTHR45228:SF4">
    <property type="entry name" value="LIPOPROTEIN"/>
    <property type="match status" value="1"/>
</dbReference>
<dbReference type="SUPFAM" id="SSF52172">
    <property type="entry name" value="CheY-like"/>
    <property type="match status" value="1"/>
</dbReference>
<accession>S0EZM0</accession>
<evidence type="ECO:0000313" key="8">
    <source>
        <dbReference type="Proteomes" id="UP000014227"/>
    </source>
</evidence>
<proteinExistence type="predicted"/>
<dbReference type="NCBIfam" id="TIGR00254">
    <property type="entry name" value="GGDEF"/>
    <property type="match status" value="1"/>
</dbReference>
<dbReference type="InterPro" id="IPR052020">
    <property type="entry name" value="Cyclic_di-GMP/3'3'-cGAMP_PDE"/>
</dbReference>
<dbReference type="GO" id="GO:0000160">
    <property type="term" value="P:phosphorelay signal transduction system"/>
    <property type="evidence" value="ECO:0007669"/>
    <property type="project" value="InterPro"/>
</dbReference>
<dbReference type="Pfam" id="PF13487">
    <property type="entry name" value="HD_5"/>
    <property type="match status" value="1"/>
</dbReference>